<dbReference type="STRING" id="1631249.BQ8794_60105"/>
<keyword evidence="4" id="KW-1185">Reference proteome</keyword>
<gene>
    <name evidence="3" type="ORF">BQ8794_60105</name>
</gene>
<reference evidence="4" key="1">
    <citation type="submission" date="2017-01" db="EMBL/GenBank/DDBJ databases">
        <authorList>
            <person name="Brunel B."/>
        </authorList>
    </citation>
    <scope>NUCLEOTIDE SEQUENCE [LARGE SCALE GENOMIC DNA]</scope>
</reference>
<dbReference type="EMBL" id="FTPD01000056">
    <property type="protein sequence ID" value="SIT58796.1"/>
    <property type="molecule type" value="Genomic_DNA"/>
</dbReference>
<dbReference type="RefSeq" id="WP_077381856.1">
    <property type="nucleotide sequence ID" value="NZ_FTPD01000056.1"/>
</dbReference>
<feature type="region of interest" description="Disordered" evidence="1">
    <location>
        <begin position="54"/>
        <end position="84"/>
    </location>
</feature>
<dbReference type="Proteomes" id="UP000188388">
    <property type="component" value="Unassembled WGS sequence"/>
</dbReference>
<name>A0A1R3VG12_9HYPH</name>
<dbReference type="AlphaFoldDB" id="A0A1R3VG12"/>
<evidence type="ECO:0000313" key="3">
    <source>
        <dbReference type="EMBL" id="SIT58796.1"/>
    </source>
</evidence>
<sequence length="555" mass="60284">MMRFLIEIGFVISLSLGYTWSLAYTAASDPTAQTRAASARPAVRYVQYLAKNSDDDFDPRKDRYDPNPGWDIDEGSSDDEEGRPKNDALRQELEQYGKCTPDLFLSSLIQSDVYKWMMEHKEDLVFMPSDQAALREKEARLRIANKYLPDFYAGLSALSAHHKTLALIYSENWDDGPYTCVWLASSNGLVAYSPLASRSPVSDSVTDDDFLQLIWNALRVEVRSASRAPRKREGDDGCDGDTSGADIPLTQAQIDGEFSALAKAKSYLLPESISSALEKEYVPDARLLIIPARAAQKIPFAALPIGDRNLVDLFAPMIVPAAEDIIAAKPSNLRAAKKLSKASLPGFLVVGDPDLSYDKKRFCWPKLPHAREEASFLASKLGVGATVGASANFNFVKSSLKAGQNTLRLIYFATHGITDPINPADGSFLALDGNHLTGAALRKMKLKFSRHPVVVMSACFSGLGKVFPGGVFGLSDFWLGAGASQVVVSLWAVSDAGTRDLMGLFATELSKRFALGAPSTGGAEIALAVAMRELKSKEKDPAIWSAFVVIGRPAP</sequence>
<dbReference type="Pfam" id="PF12770">
    <property type="entry name" value="CHAT"/>
    <property type="match status" value="1"/>
</dbReference>
<feature type="domain" description="CHAT" evidence="2">
    <location>
        <begin position="269"/>
        <end position="552"/>
    </location>
</feature>
<feature type="region of interest" description="Disordered" evidence="1">
    <location>
        <begin position="226"/>
        <end position="246"/>
    </location>
</feature>
<proteinExistence type="predicted"/>
<evidence type="ECO:0000259" key="2">
    <source>
        <dbReference type="Pfam" id="PF12770"/>
    </source>
</evidence>
<evidence type="ECO:0000313" key="4">
    <source>
        <dbReference type="Proteomes" id="UP000188388"/>
    </source>
</evidence>
<protein>
    <recommendedName>
        <fullName evidence="2">CHAT domain-containing protein</fullName>
    </recommendedName>
</protein>
<accession>A0A1R3VG12</accession>
<evidence type="ECO:0000256" key="1">
    <source>
        <dbReference type="SAM" id="MobiDB-lite"/>
    </source>
</evidence>
<feature type="compositionally biased region" description="Basic and acidic residues" evidence="1">
    <location>
        <begin position="54"/>
        <end position="65"/>
    </location>
</feature>
<feature type="compositionally biased region" description="Acidic residues" evidence="1">
    <location>
        <begin position="71"/>
        <end position="81"/>
    </location>
</feature>
<dbReference type="InterPro" id="IPR024983">
    <property type="entry name" value="CHAT_dom"/>
</dbReference>
<organism evidence="3 4">
    <name type="scientific">Mesorhizobium prunaredense</name>
    <dbReference type="NCBI Taxonomy" id="1631249"/>
    <lineage>
        <taxon>Bacteria</taxon>
        <taxon>Pseudomonadati</taxon>
        <taxon>Pseudomonadota</taxon>
        <taxon>Alphaproteobacteria</taxon>
        <taxon>Hyphomicrobiales</taxon>
        <taxon>Phyllobacteriaceae</taxon>
        <taxon>Mesorhizobium</taxon>
    </lineage>
</organism>